<dbReference type="OrthoDB" id="935812at2"/>
<keyword evidence="2 3" id="KW-0802">TPR repeat</keyword>
<feature type="repeat" description="TPR" evidence="3">
    <location>
        <begin position="57"/>
        <end position="90"/>
    </location>
</feature>
<protein>
    <submittedName>
        <fullName evidence="4">Tetratricopeptide repeat protein</fullName>
    </submittedName>
</protein>
<dbReference type="SUPFAM" id="SSF48452">
    <property type="entry name" value="TPR-like"/>
    <property type="match status" value="1"/>
</dbReference>
<dbReference type="InterPro" id="IPR050498">
    <property type="entry name" value="Ycf3"/>
</dbReference>
<dbReference type="Gene3D" id="1.25.40.10">
    <property type="entry name" value="Tetratricopeptide repeat domain"/>
    <property type="match status" value="3"/>
</dbReference>
<dbReference type="PROSITE" id="PS50005">
    <property type="entry name" value="TPR"/>
    <property type="match status" value="2"/>
</dbReference>
<accession>A0A401UD92</accession>
<name>A0A401UD92_9BACT</name>
<evidence type="ECO:0000313" key="4">
    <source>
        <dbReference type="EMBL" id="GCC52868.1"/>
    </source>
</evidence>
<dbReference type="InterPro" id="IPR011990">
    <property type="entry name" value="TPR-like_helical_dom_sf"/>
</dbReference>
<dbReference type="PANTHER" id="PTHR44858:SF1">
    <property type="entry name" value="UDP-N-ACETYLGLUCOSAMINE--PEPTIDE N-ACETYLGLUCOSAMINYLTRANSFERASE SPINDLY-RELATED"/>
    <property type="match status" value="1"/>
</dbReference>
<organism evidence="4 5">
    <name type="scientific">Chryseotalea sanaruensis</name>
    <dbReference type="NCBI Taxonomy" id="2482724"/>
    <lineage>
        <taxon>Bacteria</taxon>
        <taxon>Pseudomonadati</taxon>
        <taxon>Bacteroidota</taxon>
        <taxon>Cytophagia</taxon>
        <taxon>Cytophagales</taxon>
        <taxon>Chryseotaleaceae</taxon>
        <taxon>Chryseotalea</taxon>
    </lineage>
</organism>
<keyword evidence="5" id="KW-1185">Reference proteome</keyword>
<dbReference type="Proteomes" id="UP000288227">
    <property type="component" value="Unassembled WGS sequence"/>
</dbReference>
<keyword evidence="1" id="KW-0677">Repeat</keyword>
<dbReference type="Pfam" id="PF13181">
    <property type="entry name" value="TPR_8"/>
    <property type="match status" value="2"/>
</dbReference>
<dbReference type="EMBL" id="BHXQ01000005">
    <property type="protein sequence ID" value="GCC52868.1"/>
    <property type="molecule type" value="Genomic_DNA"/>
</dbReference>
<reference evidence="4 5" key="1">
    <citation type="submission" date="2018-11" db="EMBL/GenBank/DDBJ databases">
        <title>Chryseotalea sanarue gen. nov., sp., nov., a member of the family Cytophagaceae, isolated from a brackish lake in Hamamatsu Japan.</title>
        <authorList>
            <person name="Maejima Y."/>
            <person name="Iino T."/>
            <person name="Muraguchi Y."/>
            <person name="Fukuda K."/>
            <person name="Ohkuma M."/>
            <person name="Moriuchi R."/>
            <person name="Dohra H."/>
            <person name="Kimbara K."/>
            <person name="Shintani M."/>
        </authorList>
    </citation>
    <scope>NUCLEOTIDE SEQUENCE [LARGE SCALE GENOMIC DNA]</scope>
    <source>
        <strain evidence="4 5">Ys</strain>
    </source>
</reference>
<dbReference type="InterPro" id="IPR019734">
    <property type="entry name" value="TPR_rpt"/>
</dbReference>
<dbReference type="PANTHER" id="PTHR44858">
    <property type="entry name" value="TETRATRICOPEPTIDE REPEAT PROTEIN 6"/>
    <property type="match status" value="1"/>
</dbReference>
<feature type="repeat" description="TPR" evidence="3">
    <location>
        <begin position="170"/>
        <end position="203"/>
    </location>
</feature>
<proteinExistence type="predicted"/>
<evidence type="ECO:0000256" key="3">
    <source>
        <dbReference type="PROSITE-ProRule" id="PRU00339"/>
    </source>
</evidence>
<dbReference type="Pfam" id="PF13174">
    <property type="entry name" value="TPR_6"/>
    <property type="match status" value="1"/>
</dbReference>
<evidence type="ECO:0000256" key="1">
    <source>
        <dbReference type="ARBA" id="ARBA00022737"/>
    </source>
</evidence>
<evidence type="ECO:0000256" key="2">
    <source>
        <dbReference type="ARBA" id="ARBA00022803"/>
    </source>
</evidence>
<dbReference type="AlphaFoldDB" id="A0A401UD92"/>
<dbReference type="SMART" id="SM00028">
    <property type="entry name" value="TPR"/>
    <property type="match status" value="4"/>
</dbReference>
<gene>
    <name evidence="4" type="ORF">SanaruYs_31070</name>
</gene>
<comment type="caution">
    <text evidence="4">The sequence shown here is derived from an EMBL/GenBank/DDBJ whole genome shotgun (WGS) entry which is preliminary data.</text>
</comment>
<evidence type="ECO:0000313" key="5">
    <source>
        <dbReference type="Proteomes" id="UP000288227"/>
    </source>
</evidence>
<sequence>MSCSTSGQETNKISESSLTDDEITKRYLEKGAWTLRYFSPEYQSYLDSAIHENPNIAYYYQQKAMPYFKLGKYEVGLKILEKAVELDPKSYIDYKAFIQCIFQKNYQNALESFITAKKIKGVNGYVMDHSYDFYIGLCYLQLNEFEKAVKYFEASISEMLKSNSESWVHHLDLLYAGIAFQELNNHEMAIKYFDRALKKYPNFSDVKYYKSISLFRLGLLEVADELLNSCELDFKRGFTINEDNAIYEKYPYQIKQFYIDMLRLTKR</sequence>